<dbReference type="HOGENOM" id="CLU_3344203_0_0_6"/>
<dbReference type="AlphaFoldDB" id="A0A0C5VE08"/>
<dbReference type="KEGG" id="gsn:YC6258_00396"/>
<keyword evidence="2" id="KW-1185">Reference proteome</keyword>
<protein>
    <submittedName>
        <fullName evidence="1">Uncharacterized protein</fullName>
    </submittedName>
</protein>
<evidence type="ECO:0000313" key="2">
    <source>
        <dbReference type="Proteomes" id="UP000032266"/>
    </source>
</evidence>
<reference evidence="1 2" key="1">
    <citation type="submission" date="2014-01" db="EMBL/GenBank/DDBJ databases">
        <title>Full genme sequencing of cellulolytic bacterium Gynuella sunshinyii YC6258T gen. nov., sp. nov.</title>
        <authorList>
            <person name="Khan H."/>
            <person name="Chung E.J."/>
            <person name="Chung Y.R."/>
        </authorList>
    </citation>
    <scope>NUCLEOTIDE SEQUENCE [LARGE SCALE GENOMIC DNA]</scope>
    <source>
        <strain evidence="1 2">YC6258</strain>
    </source>
</reference>
<organism evidence="1 2">
    <name type="scientific">Gynuella sunshinyii YC6258</name>
    <dbReference type="NCBI Taxonomy" id="1445510"/>
    <lineage>
        <taxon>Bacteria</taxon>
        <taxon>Pseudomonadati</taxon>
        <taxon>Pseudomonadota</taxon>
        <taxon>Gammaproteobacteria</taxon>
        <taxon>Oceanospirillales</taxon>
        <taxon>Saccharospirillaceae</taxon>
        <taxon>Gynuella</taxon>
    </lineage>
</organism>
<proteinExistence type="predicted"/>
<evidence type="ECO:0000313" key="1">
    <source>
        <dbReference type="EMBL" id="AJQ92446.1"/>
    </source>
</evidence>
<name>A0A0C5VE08_9GAMM</name>
<sequence length="37" mass="4199">MFAFILPEDGCAGKENDHWHCDIQTSPYFLLLGTAEK</sequence>
<dbReference type="Proteomes" id="UP000032266">
    <property type="component" value="Chromosome"/>
</dbReference>
<gene>
    <name evidence="1" type="ORF">YC6258_00396</name>
</gene>
<dbReference type="EMBL" id="CP007142">
    <property type="protein sequence ID" value="AJQ92446.1"/>
    <property type="molecule type" value="Genomic_DNA"/>
</dbReference>
<accession>A0A0C5VE08</accession>